<comment type="similarity">
    <text evidence="1">Belongs to the peptidase S33 family.</text>
</comment>
<dbReference type="GO" id="GO:0004177">
    <property type="term" value="F:aminopeptidase activity"/>
    <property type="evidence" value="ECO:0007669"/>
    <property type="project" value="UniProtKB-KW"/>
</dbReference>
<dbReference type="Gene3D" id="3.40.50.1820">
    <property type="entry name" value="alpha/beta hydrolase"/>
    <property type="match status" value="1"/>
</dbReference>
<dbReference type="Proteomes" id="UP000632154">
    <property type="component" value="Unassembled WGS sequence"/>
</dbReference>
<accession>A0ABQ3K4B3</accession>
<keyword evidence="4" id="KW-0645">Protease</keyword>
<evidence type="ECO:0000256" key="1">
    <source>
        <dbReference type="ARBA" id="ARBA00010088"/>
    </source>
</evidence>
<keyword evidence="5" id="KW-1185">Reference proteome</keyword>
<gene>
    <name evidence="4" type="ORF">GCM10017783_14080</name>
</gene>
<dbReference type="PRINTS" id="PR00793">
    <property type="entry name" value="PROAMNOPTASE"/>
</dbReference>
<dbReference type="PANTHER" id="PTHR43248:SF2">
    <property type="entry name" value="PROLYL AMINOPEPTIDASE"/>
    <property type="match status" value="1"/>
</dbReference>
<dbReference type="InterPro" id="IPR051601">
    <property type="entry name" value="Serine_prot/Carboxylest_S33"/>
</dbReference>
<dbReference type="Pfam" id="PF00561">
    <property type="entry name" value="Abhydrolase_1"/>
    <property type="match status" value="1"/>
</dbReference>
<dbReference type="PANTHER" id="PTHR43248">
    <property type="entry name" value="2-SUCCINYL-6-HYDROXY-2,4-CYCLOHEXADIENE-1-CARBOXYLATE SYNTHASE"/>
    <property type="match status" value="1"/>
</dbReference>
<comment type="caution">
    <text evidence="4">The sequence shown here is derived from an EMBL/GenBank/DDBJ whole genome shotgun (WGS) entry which is preliminary data.</text>
</comment>
<evidence type="ECO:0000313" key="4">
    <source>
        <dbReference type="EMBL" id="GHG02929.1"/>
    </source>
</evidence>
<dbReference type="InterPro" id="IPR000073">
    <property type="entry name" value="AB_hydrolase_1"/>
</dbReference>
<feature type="domain" description="AB hydrolase-1" evidence="3">
    <location>
        <begin position="54"/>
        <end position="205"/>
    </location>
</feature>
<protein>
    <submittedName>
        <fullName evidence="4">Aminopeptidase</fullName>
    </submittedName>
</protein>
<dbReference type="InterPro" id="IPR029058">
    <property type="entry name" value="AB_hydrolase_fold"/>
</dbReference>
<dbReference type="InterPro" id="IPR002410">
    <property type="entry name" value="Peptidase_S33"/>
</dbReference>
<organism evidence="4 5">
    <name type="scientific">Deinococcus piscis</name>
    <dbReference type="NCBI Taxonomy" id="394230"/>
    <lineage>
        <taxon>Bacteria</taxon>
        <taxon>Thermotogati</taxon>
        <taxon>Deinococcota</taxon>
        <taxon>Deinococci</taxon>
        <taxon>Deinococcales</taxon>
        <taxon>Deinococcaceae</taxon>
        <taxon>Deinococcus</taxon>
    </lineage>
</organism>
<reference evidence="5" key="1">
    <citation type="journal article" date="2019" name="Int. J. Syst. Evol. Microbiol.">
        <title>The Global Catalogue of Microorganisms (GCM) 10K type strain sequencing project: providing services to taxonomists for standard genome sequencing and annotation.</title>
        <authorList>
            <consortium name="The Broad Institute Genomics Platform"/>
            <consortium name="The Broad Institute Genome Sequencing Center for Infectious Disease"/>
            <person name="Wu L."/>
            <person name="Ma J."/>
        </authorList>
    </citation>
    <scope>NUCLEOTIDE SEQUENCE [LARGE SCALE GENOMIC DNA]</scope>
    <source>
        <strain evidence="5">CGMCC 1.18439</strain>
    </source>
</reference>
<proteinExistence type="inferred from homology"/>
<evidence type="ECO:0000259" key="3">
    <source>
        <dbReference type="Pfam" id="PF00561"/>
    </source>
</evidence>
<sequence>MSLATLHLPSLHLPGLHLQDLRLSVPLNHAAPTGPELEIYARIVTAKGGAAKPYLLFLQGGPGAEGPRPAALSDLPGWQRRLLEDYQLVLLDGRGTGLSTPVGQLSGTPQEQAEYLSHFRADAIVHDAEAVRRALGVERWSVLGQSFGGFCTLSYLSLFPEAVEMALFTGGLPAPGHHIDEVYALTWATLRAKSERYYRHFPQDRARIAALMERAGAGELHTEHGEEVTPEMLRRLGMHLGSDGGAERLHFFLEHSPDSPVFRAELRGMLPFHASRPIYLLLHEACWADAQVTGWSAERTMPADFAADPTLLAGEHVHRDFLRHDPQLHPYAEAAELLAARSWGPLYDRERLRQLDVPAAAAIYVDDAFVPFEFSRETAALLPGLSTYITDEYEHGGIRSSGERVVDRLLGLAQGQL</sequence>
<keyword evidence="2" id="KW-0378">Hydrolase</keyword>
<dbReference type="EMBL" id="BNAL01000015">
    <property type="protein sequence ID" value="GHG02929.1"/>
    <property type="molecule type" value="Genomic_DNA"/>
</dbReference>
<evidence type="ECO:0000313" key="5">
    <source>
        <dbReference type="Proteomes" id="UP000632154"/>
    </source>
</evidence>
<dbReference type="SUPFAM" id="SSF53474">
    <property type="entry name" value="alpha/beta-Hydrolases"/>
    <property type="match status" value="1"/>
</dbReference>
<name>A0ABQ3K4B3_9DEIO</name>
<keyword evidence="4" id="KW-0031">Aminopeptidase</keyword>
<evidence type="ECO:0000256" key="2">
    <source>
        <dbReference type="ARBA" id="ARBA00022801"/>
    </source>
</evidence>
<dbReference type="RefSeq" id="WP_189642972.1">
    <property type="nucleotide sequence ID" value="NZ_BNAL01000015.1"/>
</dbReference>